<keyword evidence="5" id="KW-1185">Reference proteome</keyword>
<dbReference type="Pfam" id="PF00089">
    <property type="entry name" value="Trypsin"/>
    <property type="match status" value="1"/>
</dbReference>
<dbReference type="EMBL" id="JAMFTQ010000001">
    <property type="protein sequence ID" value="MCP1386774.1"/>
    <property type="molecule type" value="Genomic_DNA"/>
</dbReference>
<evidence type="ECO:0000313" key="5">
    <source>
        <dbReference type="Proteomes" id="UP001204000"/>
    </source>
</evidence>
<keyword evidence="2" id="KW-0812">Transmembrane</keyword>
<evidence type="ECO:0000259" key="3">
    <source>
        <dbReference type="Pfam" id="PF00089"/>
    </source>
</evidence>
<organism evidence="4 5">
    <name type="scientific">Corynebacterium stercoris</name>
    <dbReference type="NCBI Taxonomy" id="2943490"/>
    <lineage>
        <taxon>Bacteria</taxon>
        <taxon>Bacillati</taxon>
        <taxon>Actinomycetota</taxon>
        <taxon>Actinomycetes</taxon>
        <taxon>Mycobacteriales</taxon>
        <taxon>Corynebacteriaceae</taxon>
        <taxon>Corynebacterium</taxon>
    </lineage>
</organism>
<proteinExistence type="predicted"/>
<feature type="domain" description="Peptidase S1" evidence="3">
    <location>
        <begin position="134"/>
        <end position="298"/>
    </location>
</feature>
<evidence type="ECO:0000256" key="2">
    <source>
        <dbReference type="SAM" id="Phobius"/>
    </source>
</evidence>
<sequence>MPEYRENEARKYQPAEGQYWTFPEPVPAAAQQPAPHRANTAGWVVAIIAVAALVATVVWLGLTASQVPTRTAEEQRAHEAVQTPPDAPGGGEAAHGPANEILVPEFALWAPGTKIQSTDHFPQPGESFTAQSCTVAFSFSNSQGRNFAVTAGHCGKEGDLVWPTNATFAADYLREAGRVVYSGLYSPGNEGVDVGIVEITDPDRTMEVVGDPIPTGIGKSVPGIDRICKTGGTTGYTCGTFVETQRVQIVNTDLDTERPTFGDIGAVCAAPGDSGGPVFTHVNGRAVIIGVVSGTEAGRSEEECWEGMENPKRMSYSNVEQFMGVVNKVIPDAAWVTQTW</sequence>
<dbReference type="PROSITE" id="PS00134">
    <property type="entry name" value="TRYPSIN_HIS"/>
    <property type="match status" value="1"/>
</dbReference>
<dbReference type="SUPFAM" id="SSF50494">
    <property type="entry name" value="Trypsin-like serine proteases"/>
    <property type="match status" value="1"/>
</dbReference>
<dbReference type="InterPro" id="IPR018114">
    <property type="entry name" value="TRYPSIN_HIS"/>
</dbReference>
<dbReference type="RefSeq" id="WP_253575485.1">
    <property type="nucleotide sequence ID" value="NZ_JAMFTQ010000001.1"/>
</dbReference>
<dbReference type="InterPro" id="IPR001254">
    <property type="entry name" value="Trypsin_dom"/>
</dbReference>
<feature type="region of interest" description="Disordered" evidence="1">
    <location>
        <begin position="71"/>
        <end position="96"/>
    </location>
</feature>
<reference evidence="4" key="1">
    <citation type="submission" date="2022-05" db="EMBL/GenBank/DDBJ databases">
        <title>Corynebacterium sp. TA-R-1 sp. nov., isolated from human feces.</title>
        <authorList>
            <person name="Shamsuzzaman M."/>
            <person name="Dahal R.H."/>
        </authorList>
    </citation>
    <scope>NUCLEOTIDE SEQUENCE</scope>
    <source>
        <strain evidence="4">TA-R-1</strain>
    </source>
</reference>
<dbReference type="Gene3D" id="2.40.10.10">
    <property type="entry name" value="Trypsin-like serine proteases"/>
    <property type="match status" value="2"/>
</dbReference>
<name>A0ABT1FYD0_9CORY</name>
<evidence type="ECO:0000256" key="1">
    <source>
        <dbReference type="SAM" id="MobiDB-lite"/>
    </source>
</evidence>
<keyword evidence="2" id="KW-0472">Membrane</keyword>
<accession>A0ABT1FYD0</accession>
<keyword evidence="2" id="KW-1133">Transmembrane helix</keyword>
<gene>
    <name evidence="4" type="ORF">M5J20_00965</name>
</gene>
<dbReference type="InterPro" id="IPR009003">
    <property type="entry name" value="Peptidase_S1_PA"/>
</dbReference>
<dbReference type="PROSITE" id="PS00135">
    <property type="entry name" value="TRYPSIN_SER"/>
    <property type="match status" value="1"/>
</dbReference>
<dbReference type="InterPro" id="IPR043504">
    <property type="entry name" value="Peptidase_S1_PA_chymotrypsin"/>
</dbReference>
<feature type="transmembrane region" description="Helical" evidence="2">
    <location>
        <begin position="41"/>
        <end position="62"/>
    </location>
</feature>
<dbReference type="InterPro" id="IPR033116">
    <property type="entry name" value="TRYPSIN_SER"/>
</dbReference>
<evidence type="ECO:0000313" key="4">
    <source>
        <dbReference type="EMBL" id="MCP1386774.1"/>
    </source>
</evidence>
<comment type="caution">
    <text evidence="4">The sequence shown here is derived from an EMBL/GenBank/DDBJ whole genome shotgun (WGS) entry which is preliminary data.</text>
</comment>
<protein>
    <submittedName>
        <fullName evidence="4">S1 family peptidase</fullName>
    </submittedName>
</protein>
<dbReference type="Proteomes" id="UP001204000">
    <property type="component" value="Unassembled WGS sequence"/>
</dbReference>